<feature type="compositionally biased region" description="Basic and acidic residues" evidence="1">
    <location>
        <begin position="24"/>
        <end position="36"/>
    </location>
</feature>
<proteinExistence type="predicted"/>
<reference evidence="2 3" key="1">
    <citation type="submission" date="2016-11" db="EMBL/GenBank/DDBJ databases">
        <authorList>
            <person name="Jaros S."/>
            <person name="Januszkiewicz K."/>
            <person name="Wedrychowicz H."/>
        </authorList>
    </citation>
    <scope>NUCLEOTIDE SEQUENCE [LARGE SCALE GENOMIC DNA]</scope>
    <source>
        <strain evidence="2 3">GAS95</strain>
    </source>
</reference>
<dbReference type="EMBL" id="FSRU01000001">
    <property type="protein sequence ID" value="SIO20035.1"/>
    <property type="molecule type" value="Genomic_DNA"/>
</dbReference>
<protein>
    <recommendedName>
        <fullName evidence="4">DUF3331 domain-containing protein</fullName>
    </recommendedName>
</protein>
<accession>A0A1N6HK62</accession>
<evidence type="ECO:0000313" key="3">
    <source>
        <dbReference type="Proteomes" id="UP000185151"/>
    </source>
</evidence>
<dbReference type="Pfam" id="PF11811">
    <property type="entry name" value="DUF3331"/>
    <property type="match status" value="1"/>
</dbReference>
<organism evidence="2 3">
    <name type="scientific">Paraburkholderia phenazinium</name>
    <dbReference type="NCBI Taxonomy" id="60549"/>
    <lineage>
        <taxon>Bacteria</taxon>
        <taxon>Pseudomonadati</taxon>
        <taxon>Pseudomonadota</taxon>
        <taxon>Betaproteobacteria</taxon>
        <taxon>Burkholderiales</taxon>
        <taxon>Burkholderiaceae</taxon>
        <taxon>Paraburkholderia</taxon>
    </lineage>
</organism>
<feature type="region of interest" description="Disordered" evidence="1">
    <location>
        <begin position="1"/>
        <end position="51"/>
    </location>
</feature>
<evidence type="ECO:0000313" key="2">
    <source>
        <dbReference type="EMBL" id="SIO20035.1"/>
    </source>
</evidence>
<evidence type="ECO:0000256" key="1">
    <source>
        <dbReference type="SAM" id="MobiDB-lite"/>
    </source>
</evidence>
<dbReference type="AlphaFoldDB" id="A0A1N6HK62"/>
<keyword evidence="3" id="KW-1185">Reference proteome</keyword>
<dbReference type="Proteomes" id="UP000185151">
    <property type="component" value="Unassembled WGS sequence"/>
</dbReference>
<dbReference type="InterPro" id="IPR021769">
    <property type="entry name" value="DUF3331"/>
</dbReference>
<feature type="region of interest" description="Disordered" evidence="1">
    <location>
        <begin position="109"/>
        <end position="132"/>
    </location>
</feature>
<name>A0A1N6HK62_9BURK</name>
<sequence length="227" mass="23872">MNGTGTGSDFAATHQRTAPRNRRLKADSADHHDATERAFPSGGEALAPPAGPAMVSTLTPARLADPWAFVIAGLKDAKHVGDDAEPVSNEASESESKVNATARKATEDLRQSAQRAGRECTGRVRRGAAADRARAPSALAKSAVVTFVERFTAKSVSITWRDSTAANYCEQLWIRRIARSQGVCALTGNSIVRGDAVYGPAGRTAARPANAAQMVLAEAIEYLEGAA</sequence>
<evidence type="ECO:0008006" key="4">
    <source>
        <dbReference type="Google" id="ProtNLM"/>
    </source>
</evidence>
<dbReference type="RefSeq" id="WP_074294954.1">
    <property type="nucleotide sequence ID" value="NZ_FSRU01000001.1"/>
</dbReference>
<gene>
    <name evidence="2" type="ORF">SAMN05444165_1417</name>
</gene>